<dbReference type="PROSITE" id="PS50181">
    <property type="entry name" value="FBOX"/>
    <property type="match status" value="1"/>
</dbReference>
<accession>A0A0C9YNW0</accession>
<organism evidence="2 3">
    <name type="scientific">Laccaria amethystina LaAM-08-1</name>
    <dbReference type="NCBI Taxonomy" id="1095629"/>
    <lineage>
        <taxon>Eukaryota</taxon>
        <taxon>Fungi</taxon>
        <taxon>Dikarya</taxon>
        <taxon>Basidiomycota</taxon>
        <taxon>Agaricomycotina</taxon>
        <taxon>Agaricomycetes</taxon>
        <taxon>Agaricomycetidae</taxon>
        <taxon>Agaricales</taxon>
        <taxon>Agaricineae</taxon>
        <taxon>Hydnangiaceae</taxon>
        <taxon>Laccaria</taxon>
    </lineage>
</organism>
<dbReference type="HOGENOM" id="CLU_027004_0_0_1"/>
<feature type="domain" description="F-box" evidence="1">
    <location>
        <begin position="1"/>
        <end position="46"/>
    </location>
</feature>
<dbReference type="InterPro" id="IPR036047">
    <property type="entry name" value="F-box-like_dom_sf"/>
</dbReference>
<proteinExistence type="predicted"/>
<name>A0A0C9YNW0_9AGAR</name>
<protein>
    <recommendedName>
        <fullName evidence="1">F-box domain-containing protein</fullName>
    </recommendedName>
</protein>
<dbReference type="SUPFAM" id="SSF81383">
    <property type="entry name" value="F-box domain"/>
    <property type="match status" value="1"/>
</dbReference>
<sequence length="523" mass="58681">MVGLLDIPVEIIQAILAYLPADSLRDLFPTCRLLNYLSTSALLEHHGIRDPTNCTFDLYSRLPGDELKADALSALLAGLHIKQMKFLRCNLIIPWYWSSQWGWGACRPLRRLHRLIQRLTSINEVVLSFKMVIGIVLDDAYLMSGIDILQNLLNMIITKSCKALRIINTGTFFGKVYIFNQPDSGSSITQGLRRFFHRNDSPDWQYKRGDSKGARLSLTCSPAALQNVALTSMEIDAMSLFTPPCSNWTFTMLKQSRIKTLILSSTWPKSGAERSLVLSRLVVAVQASVRTLSVVDVTHILEILGFIAQLPLLDTLDVNLWTWKAGVSDEFTTTSIPIVLNMKIMSAPAEMLFFMFSRPLTVPRLREIFLAFNINKEGMFNITTTATSIARLRDSVGPNVALIPMIYMDSVPPSMESLCNGIQPICPIWEQEFSKFTTMSLAGQMTLLDSPNTFRIILGLLTLFSGIAELHIRLRPSPEVEPTPIHLKPWMVKAILNRSPKFTSIFLNQVAQNKNGVPTTSRC</sequence>
<dbReference type="OrthoDB" id="2948607at2759"/>
<keyword evidence="3" id="KW-1185">Reference proteome</keyword>
<dbReference type="InterPro" id="IPR001810">
    <property type="entry name" value="F-box_dom"/>
</dbReference>
<evidence type="ECO:0000313" key="3">
    <source>
        <dbReference type="Proteomes" id="UP000054477"/>
    </source>
</evidence>
<dbReference type="AlphaFoldDB" id="A0A0C9YNW0"/>
<reference evidence="2 3" key="1">
    <citation type="submission" date="2014-04" db="EMBL/GenBank/DDBJ databases">
        <authorList>
            <consortium name="DOE Joint Genome Institute"/>
            <person name="Kuo A."/>
            <person name="Kohler A."/>
            <person name="Nagy L.G."/>
            <person name="Floudas D."/>
            <person name="Copeland A."/>
            <person name="Barry K.W."/>
            <person name="Cichocki N."/>
            <person name="Veneault-Fourrey C."/>
            <person name="LaButti K."/>
            <person name="Lindquist E.A."/>
            <person name="Lipzen A."/>
            <person name="Lundell T."/>
            <person name="Morin E."/>
            <person name="Murat C."/>
            <person name="Sun H."/>
            <person name="Tunlid A."/>
            <person name="Henrissat B."/>
            <person name="Grigoriev I.V."/>
            <person name="Hibbett D.S."/>
            <person name="Martin F."/>
            <person name="Nordberg H.P."/>
            <person name="Cantor M.N."/>
            <person name="Hua S.X."/>
        </authorList>
    </citation>
    <scope>NUCLEOTIDE SEQUENCE [LARGE SCALE GENOMIC DNA]</scope>
    <source>
        <strain evidence="2 3">LaAM-08-1</strain>
    </source>
</reference>
<evidence type="ECO:0000259" key="1">
    <source>
        <dbReference type="PROSITE" id="PS50181"/>
    </source>
</evidence>
<reference evidence="3" key="2">
    <citation type="submission" date="2015-01" db="EMBL/GenBank/DDBJ databases">
        <title>Evolutionary Origins and Diversification of the Mycorrhizal Mutualists.</title>
        <authorList>
            <consortium name="DOE Joint Genome Institute"/>
            <consortium name="Mycorrhizal Genomics Consortium"/>
            <person name="Kohler A."/>
            <person name="Kuo A."/>
            <person name="Nagy L.G."/>
            <person name="Floudas D."/>
            <person name="Copeland A."/>
            <person name="Barry K.W."/>
            <person name="Cichocki N."/>
            <person name="Veneault-Fourrey C."/>
            <person name="LaButti K."/>
            <person name="Lindquist E.A."/>
            <person name="Lipzen A."/>
            <person name="Lundell T."/>
            <person name="Morin E."/>
            <person name="Murat C."/>
            <person name="Riley R."/>
            <person name="Ohm R."/>
            <person name="Sun H."/>
            <person name="Tunlid A."/>
            <person name="Henrissat B."/>
            <person name="Grigoriev I.V."/>
            <person name="Hibbett D.S."/>
            <person name="Martin F."/>
        </authorList>
    </citation>
    <scope>NUCLEOTIDE SEQUENCE [LARGE SCALE GENOMIC DNA]</scope>
    <source>
        <strain evidence="3">LaAM-08-1</strain>
    </source>
</reference>
<gene>
    <name evidence="2" type="ORF">K443DRAFT_671036</name>
</gene>
<dbReference type="Proteomes" id="UP000054477">
    <property type="component" value="Unassembled WGS sequence"/>
</dbReference>
<evidence type="ECO:0000313" key="2">
    <source>
        <dbReference type="EMBL" id="KIK09713.1"/>
    </source>
</evidence>
<dbReference type="EMBL" id="KN838537">
    <property type="protein sequence ID" value="KIK09713.1"/>
    <property type="molecule type" value="Genomic_DNA"/>
</dbReference>